<evidence type="ECO:0000256" key="10">
    <source>
        <dbReference type="SAM" id="Phobius"/>
    </source>
</evidence>
<feature type="transmembrane region" description="Helical" evidence="10">
    <location>
        <begin position="317"/>
        <end position="337"/>
    </location>
</feature>
<organism evidence="13 14">
    <name type="scientific">Janthinobacterium psychrotolerans</name>
    <dbReference type="NCBI Taxonomy" id="1747903"/>
    <lineage>
        <taxon>Bacteria</taxon>
        <taxon>Pseudomonadati</taxon>
        <taxon>Pseudomonadota</taxon>
        <taxon>Betaproteobacteria</taxon>
        <taxon>Burkholderiales</taxon>
        <taxon>Oxalobacteraceae</taxon>
        <taxon>Janthinobacterium</taxon>
    </lineage>
</organism>
<sequence>MNNLFRTSQARFTALFSLIFLLLLGLTLAVIHFFVTPDLKRTESLVVASSVNAIATRIGEQLRQVEAQSRSITQTIPLVDSATIDVVLPGLVDQYSDPNVFGGGIWPLPNQREPGREKFSTFVARDGANKLVFNTHWNSPESLKYFEQSWFLGGLKSPRGHCTWANAYQDDASPQPRTNCAMPIYKGDQLFGVSTIDVTLGFFNRLVADMEKKLDGQILIVERDGKIVSNSTYIKSDIVLKKVADLAGSSPMAAELARLLPTLDKQTSIESDYDSAGEARTMLVTAIPGSPWLLATSLPTSTLTQQSRRILGKLGAVQIPVAILLFVMCVGGIRVFMGRLSGLKDNIDALSAGDADLSRRLPAGGGSEFDAVATSFNGFIGRLQTMIGEIGRSTGSIALASREIANGNQDLSSRTESQASALEETASSMEQLTSTVKQNVSSGTQANRLALDASKVAAQGGAVVTQVVQTMGAIEASSKKIVDIISVIDGIAFQTNILALNAAVEAARAGEQGRGFAVVASEVRNLAQRSSQAAKEIGALIAESVHNVDAGSKLVSQAGATMSEIVAGTDKVAAILGEIMLASQEQDIGIGQVNQAIAQLDDATQQNAALVEQAAAAAHSMQEQAGKLEQIVSAFKV</sequence>
<dbReference type="FunFam" id="1.10.287.950:FF:000001">
    <property type="entry name" value="Methyl-accepting chemotaxis sensory transducer"/>
    <property type="match status" value="1"/>
</dbReference>
<dbReference type="SUPFAM" id="SSF58104">
    <property type="entry name" value="Methyl-accepting chemotaxis protein (MCP) signaling domain"/>
    <property type="match status" value="1"/>
</dbReference>
<evidence type="ECO:0000256" key="7">
    <source>
        <dbReference type="ARBA" id="ARBA00029447"/>
    </source>
</evidence>
<dbReference type="GO" id="GO:0005886">
    <property type="term" value="C:plasma membrane"/>
    <property type="evidence" value="ECO:0007669"/>
    <property type="project" value="UniProtKB-SubCell"/>
</dbReference>
<keyword evidence="5 10" id="KW-1133">Transmembrane helix</keyword>
<dbReference type="Pfam" id="PF02743">
    <property type="entry name" value="dCache_1"/>
    <property type="match status" value="1"/>
</dbReference>
<evidence type="ECO:0000313" key="13">
    <source>
        <dbReference type="EMBL" id="OBV39417.1"/>
    </source>
</evidence>
<comment type="caution">
    <text evidence="13">The sequence shown here is derived from an EMBL/GenBank/DDBJ whole genome shotgun (WGS) entry which is preliminary data.</text>
</comment>
<evidence type="ECO:0000256" key="2">
    <source>
        <dbReference type="ARBA" id="ARBA00022475"/>
    </source>
</evidence>
<dbReference type="Gene3D" id="1.10.287.950">
    <property type="entry name" value="Methyl-accepting chemotaxis protein"/>
    <property type="match status" value="1"/>
</dbReference>
<dbReference type="InterPro" id="IPR004089">
    <property type="entry name" value="MCPsignal_dom"/>
</dbReference>
<keyword evidence="14" id="KW-1185">Reference proteome</keyword>
<name>A0A1A7C0Z7_9BURK</name>
<feature type="domain" description="HAMP" evidence="12">
    <location>
        <begin position="334"/>
        <end position="388"/>
    </location>
</feature>
<reference evidence="13 14" key="1">
    <citation type="submission" date="2016-04" db="EMBL/GenBank/DDBJ databases">
        <title>Draft genome sequence of Janthinobacterium psychrotolerans sp. nov., isolated from freshwater sediments in Denmark.</title>
        <authorList>
            <person name="Gong X."/>
            <person name="Skrivergaard S."/>
            <person name="Korsgaard B.S."/>
            <person name="Schreiber L."/>
            <person name="Marshall I.P."/>
            <person name="Finster K."/>
            <person name="Schramm A."/>
        </authorList>
    </citation>
    <scope>NUCLEOTIDE SEQUENCE [LARGE SCALE GENOMIC DNA]</scope>
    <source>
        <strain evidence="13 14">S3-2</strain>
    </source>
</reference>
<dbReference type="GO" id="GO:0004888">
    <property type="term" value="F:transmembrane signaling receptor activity"/>
    <property type="evidence" value="ECO:0007669"/>
    <property type="project" value="TreeGrafter"/>
</dbReference>
<evidence type="ECO:0000259" key="12">
    <source>
        <dbReference type="PROSITE" id="PS50885"/>
    </source>
</evidence>
<keyword evidence="4 10" id="KW-0812">Transmembrane</keyword>
<dbReference type="AlphaFoldDB" id="A0A1A7C0Z7"/>
<evidence type="ECO:0000256" key="5">
    <source>
        <dbReference type="ARBA" id="ARBA00022989"/>
    </source>
</evidence>
<dbReference type="InterPro" id="IPR051310">
    <property type="entry name" value="MCP_chemotaxis"/>
</dbReference>
<evidence type="ECO:0000256" key="3">
    <source>
        <dbReference type="ARBA" id="ARBA00022481"/>
    </source>
</evidence>
<feature type="domain" description="Methyl-accepting transducer" evidence="11">
    <location>
        <begin position="393"/>
        <end position="622"/>
    </location>
</feature>
<keyword evidence="6 10" id="KW-0472">Membrane</keyword>
<dbReference type="STRING" id="1747903.ASR47_10106"/>
<evidence type="ECO:0000259" key="11">
    <source>
        <dbReference type="PROSITE" id="PS50111"/>
    </source>
</evidence>
<keyword evidence="3" id="KW-0488">Methylation</keyword>
<dbReference type="PROSITE" id="PS50111">
    <property type="entry name" value="CHEMOTAXIS_TRANSDUC_2"/>
    <property type="match status" value="1"/>
</dbReference>
<evidence type="ECO:0000313" key="14">
    <source>
        <dbReference type="Proteomes" id="UP000092713"/>
    </source>
</evidence>
<feature type="region of interest" description="Disordered" evidence="9">
    <location>
        <begin position="409"/>
        <end position="428"/>
    </location>
</feature>
<dbReference type="PROSITE" id="PS50885">
    <property type="entry name" value="HAMP"/>
    <property type="match status" value="1"/>
</dbReference>
<evidence type="ECO:0000256" key="8">
    <source>
        <dbReference type="PROSITE-ProRule" id="PRU00284"/>
    </source>
</evidence>
<gene>
    <name evidence="13" type="ORF">ASR47_10106</name>
</gene>
<dbReference type="Proteomes" id="UP000092713">
    <property type="component" value="Unassembled WGS sequence"/>
</dbReference>
<evidence type="ECO:0000256" key="6">
    <source>
        <dbReference type="ARBA" id="ARBA00023136"/>
    </source>
</evidence>
<dbReference type="GO" id="GO:0006935">
    <property type="term" value="P:chemotaxis"/>
    <property type="evidence" value="ECO:0007669"/>
    <property type="project" value="TreeGrafter"/>
</dbReference>
<dbReference type="Gene3D" id="3.30.450.20">
    <property type="entry name" value="PAS domain"/>
    <property type="match status" value="1"/>
</dbReference>
<accession>A0A1A7C0Z7</accession>
<dbReference type="EMBL" id="LOCQ01000053">
    <property type="protein sequence ID" value="OBV39417.1"/>
    <property type="molecule type" value="Genomic_DNA"/>
</dbReference>
<dbReference type="PANTHER" id="PTHR43531:SF14">
    <property type="entry name" value="METHYL-ACCEPTING CHEMOTAXIS PROTEIN I-RELATED"/>
    <property type="match status" value="1"/>
</dbReference>
<dbReference type="GO" id="GO:0007165">
    <property type="term" value="P:signal transduction"/>
    <property type="evidence" value="ECO:0007669"/>
    <property type="project" value="UniProtKB-KW"/>
</dbReference>
<comment type="similarity">
    <text evidence="7">Belongs to the methyl-accepting chemotaxis (MCP) protein family.</text>
</comment>
<dbReference type="InterPro" id="IPR033479">
    <property type="entry name" value="dCache_1"/>
</dbReference>
<dbReference type="PATRIC" id="fig|1747903.4.peg.3014"/>
<dbReference type="InterPro" id="IPR003660">
    <property type="entry name" value="HAMP_dom"/>
</dbReference>
<evidence type="ECO:0000256" key="1">
    <source>
        <dbReference type="ARBA" id="ARBA00004651"/>
    </source>
</evidence>
<dbReference type="PANTHER" id="PTHR43531">
    <property type="entry name" value="PROTEIN ICFG"/>
    <property type="match status" value="1"/>
</dbReference>
<evidence type="ECO:0000256" key="9">
    <source>
        <dbReference type="SAM" id="MobiDB-lite"/>
    </source>
</evidence>
<dbReference type="Pfam" id="PF00672">
    <property type="entry name" value="HAMP"/>
    <property type="match status" value="1"/>
</dbReference>
<comment type="subcellular location">
    <subcellularLocation>
        <location evidence="1">Cell membrane</location>
        <topology evidence="1">Multi-pass membrane protein</topology>
    </subcellularLocation>
</comment>
<evidence type="ECO:0000256" key="4">
    <source>
        <dbReference type="ARBA" id="ARBA00022692"/>
    </source>
</evidence>
<dbReference type="SMART" id="SM00304">
    <property type="entry name" value="HAMP"/>
    <property type="match status" value="1"/>
</dbReference>
<keyword evidence="8" id="KW-0807">Transducer</keyword>
<keyword evidence="2" id="KW-1003">Cell membrane</keyword>
<dbReference type="CDD" id="cd11386">
    <property type="entry name" value="MCP_signal"/>
    <property type="match status" value="1"/>
</dbReference>
<dbReference type="SMART" id="SM00283">
    <property type="entry name" value="MA"/>
    <property type="match status" value="1"/>
</dbReference>
<proteinExistence type="inferred from homology"/>
<protein>
    <submittedName>
        <fullName evidence="13">Methyl-accepting chemotaxis protein</fullName>
    </submittedName>
</protein>
<dbReference type="Pfam" id="PF00015">
    <property type="entry name" value="MCPsignal"/>
    <property type="match status" value="1"/>
</dbReference>